<comment type="function">
    <text evidence="8">Transfers the 4'-phosphopantetheine moiety from coenzyme A to a Ser of acyl-carrier-protein.</text>
</comment>
<evidence type="ECO:0000313" key="10">
    <source>
        <dbReference type="EMBL" id="SHJ31033.1"/>
    </source>
</evidence>
<dbReference type="SUPFAM" id="SSF56214">
    <property type="entry name" value="4'-phosphopantetheinyl transferase"/>
    <property type="match status" value="1"/>
</dbReference>
<dbReference type="NCBIfam" id="TIGR00516">
    <property type="entry name" value="acpS"/>
    <property type="match status" value="1"/>
</dbReference>
<feature type="binding site" evidence="8">
    <location>
        <position position="56"/>
    </location>
    <ligand>
        <name>Mg(2+)</name>
        <dbReference type="ChEBI" id="CHEBI:18420"/>
    </ligand>
</feature>
<protein>
    <recommendedName>
        <fullName evidence="8">Holo-[acyl-carrier-protein] synthase</fullName>
        <shortName evidence="8">Holo-ACP synthase</shortName>
        <ecNumber evidence="8">2.7.8.7</ecNumber>
    </recommendedName>
    <alternativeName>
        <fullName evidence="8">4'-phosphopantetheinyl transferase AcpS</fullName>
    </alternativeName>
</protein>
<dbReference type="GO" id="GO:0006633">
    <property type="term" value="P:fatty acid biosynthetic process"/>
    <property type="evidence" value="ECO:0007669"/>
    <property type="project" value="UniProtKB-UniRule"/>
</dbReference>
<dbReference type="GO" id="GO:0000287">
    <property type="term" value="F:magnesium ion binding"/>
    <property type="evidence" value="ECO:0007669"/>
    <property type="project" value="UniProtKB-UniRule"/>
</dbReference>
<feature type="binding site" evidence="8">
    <location>
        <position position="8"/>
    </location>
    <ligand>
        <name>Mg(2+)</name>
        <dbReference type="ChEBI" id="CHEBI:18420"/>
    </ligand>
</feature>
<comment type="catalytic activity">
    <reaction evidence="8">
        <text>apo-[ACP] + CoA = holo-[ACP] + adenosine 3',5'-bisphosphate + H(+)</text>
        <dbReference type="Rhea" id="RHEA:12068"/>
        <dbReference type="Rhea" id="RHEA-COMP:9685"/>
        <dbReference type="Rhea" id="RHEA-COMP:9690"/>
        <dbReference type="ChEBI" id="CHEBI:15378"/>
        <dbReference type="ChEBI" id="CHEBI:29999"/>
        <dbReference type="ChEBI" id="CHEBI:57287"/>
        <dbReference type="ChEBI" id="CHEBI:58343"/>
        <dbReference type="ChEBI" id="CHEBI:64479"/>
        <dbReference type="EC" id="2.7.8.7"/>
    </reaction>
</comment>
<sequence>MGVLAGIDIVEIDRIRRAIGNDAFIRRVYTPREIAYCESRGAARVSSYAVRFSAKEAVSKALGTGIAQGVSFQDIEVVNDDSGKPRVILYGEAEKRFQSLCGISMDISLTHSRDYAAAYAVIQTEEG</sequence>
<keyword evidence="1 8" id="KW-0444">Lipid biosynthesis</keyword>
<evidence type="ECO:0000256" key="6">
    <source>
        <dbReference type="ARBA" id="ARBA00023098"/>
    </source>
</evidence>
<dbReference type="OrthoDB" id="517356at2"/>
<dbReference type="AlphaFoldDB" id="A0A1M6I9H7"/>
<dbReference type="EMBL" id="FQZP01000040">
    <property type="protein sequence ID" value="SHJ31033.1"/>
    <property type="molecule type" value="Genomic_DNA"/>
</dbReference>
<keyword evidence="2 8" id="KW-0808">Transferase</keyword>
<keyword evidence="3 8" id="KW-0479">Metal-binding</keyword>
<dbReference type="InterPro" id="IPR002582">
    <property type="entry name" value="ACPS"/>
</dbReference>
<keyword evidence="4 8" id="KW-0276">Fatty acid metabolism</keyword>
<accession>A0A1M6I9H7</accession>
<evidence type="ECO:0000256" key="7">
    <source>
        <dbReference type="ARBA" id="ARBA00023160"/>
    </source>
</evidence>
<reference evidence="10 11" key="1">
    <citation type="submission" date="2016-11" db="EMBL/GenBank/DDBJ databases">
        <authorList>
            <person name="Varghese N."/>
            <person name="Submissions S."/>
        </authorList>
    </citation>
    <scope>NUCLEOTIDE SEQUENCE [LARGE SCALE GENOMIC DNA]</scope>
    <source>
        <strain evidence="10 11">DSM 19027</strain>
    </source>
</reference>
<dbReference type="Pfam" id="PF01648">
    <property type="entry name" value="ACPS"/>
    <property type="match status" value="1"/>
</dbReference>
<evidence type="ECO:0000256" key="3">
    <source>
        <dbReference type="ARBA" id="ARBA00022723"/>
    </source>
</evidence>
<keyword evidence="5 8" id="KW-0460">Magnesium</keyword>
<evidence type="ECO:0000256" key="5">
    <source>
        <dbReference type="ARBA" id="ARBA00022842"/>
    </source>
</evidence>
<keyword evidence="8" id="KW-0963">Cytoplasm</keyword>
<comment type="subcellular location">
    <subcellularLocation>
        <location evidence="8">Cytoplasm</location>
    </subcellularLocation>
</comment>
<evidence type="ECO:0000259" key="9">
    <source>
        <dbReference type="Pfam" id="PF01648"/>
    </source>
</evidence>
<evidence type="ECO:0000313" key="11">
    <source>
        <dbReference type="Proteomes" id="UP000324781"/>
    </source>
</evidence>
<dbReference type="GO" id="GO:0008897">
    <property type="term" value="F:holo-[acyl-carrier-protein] synthase activity"/>
    <property type="evidence" value="ECO:0007669"/>
    <property type="project" value="UniProtKB-UniRule"/>
</dbReference>
<dbReference type="InterPro" id="IPR037143">
    <property type="entry name" value="4-PPantetheinyl_Trfase_dom_sf"/>
</dbReference>
<name>A0A1M6I9H7_9FIRM</name>
<organism evidence="10 11">
    <name type="scientific">Thermoclostridium caenicola</name>
    <dbReference type="NCBI Taxonomy" id="659425"/>
    <lineage>
        <taxon>Bacteria</taxon>
        <taxon>Bacillati</taxon>
        <taxon>Bacillota</taxon>
        <taxon>Clostridia</taxon>
        <taxon>Eubacteriales</taxon>
        <taxon>Oscillospiraceae</taxon>
        <taxon>Thermoclostridium</taxon>
    </lineage>
</organism>
<evidence type="ECO:0000256" key="1">
    <source>
        <dbReference type="ARBA" id="ARBA00022516"/>
    </source>
</evidence>
<feature type="domain" description="4'-phosphopantetheinyl transferase" evidence="9">
    <location>
        <begin position="6"/>
        <end position="120"/>
    </location>
</feature>
<dbReference type="HAMAP" id="MF_00101">
    <property type="entry name" value="AcpS"/>
    <property type="match status" value="1"/>
</dbReference>
<dbReference type="Proteomes" id="UP000324781">
    <property type="component" value="Unassembled WGS sequence"/>
</dbReference>
<comment type="similarity">
    <text evidence="8">Belongs to the P-Pant transferase superfamily. AcpS family.</text>
</comment>
<evidence type="ECO:0000256" key="2">
    <source>
        <dbReference type="ARBA" id="ARBA00022679"/>
    </source>
</evidence>
<gene>
    <name evidence="8" type="primary">acpS</name>
    <name evidence="10" type="ORF">SAMN05444373_10405</name>
</gene>
<keyword evidence="11" id="KW-1185">Reference proteome</keyword>
<comment type="cofactor">
    <cofactor evidence="8">
        <name>Mg(2+)</name>
        <dbReference type="ChEBI" id="CHEBI:18420"/>
    </cofactor>
</comment>
<dbReference type="Gene3D" id="3.90.470.20">
    <property type="entry name" value="4'-phosphopantetheinyl transferase domain"/>
    <property type="match status" value="1"/>
</dbReference>
<dbReference type="InterPro" id="IPR004568">
    <property type="entry name" value="Ppantetheine-prot_Trfase_dom"/>
</dbReference>
<keyword evidence="6 8" id="KW-0443">Lipid metabolism</keyword>
<dbReference type="InterPro" id="IPR008278">
    <property type="entry name" value="4-PPantetheinyl_Trfase_dom"/>
</dbReference>
<dbReference type="RefSeq" id="WP_149679172.1">
    <property type="nucleotide sequence ID" value="NZ_DAONMB010000009.1"/>
</dbReference>
<keyword evidence="7 8" id="KW-0275">Fatty acid biosynthesis</keyword>
<evidence type="ECO:0000256" key="8">
    <source>
        <dbReference type="HAMAP-Rule" id="MF_00101"/>
    </source>
</evidence>
<dbReference type="GO" id="GO:0005737">
    <property type="term" value="C:cytoplasm"/>
    <property type="evidence" value="ECO:0007669"/>
    <property type="project" value="UniProtKB-SubCell"/>
</dbReference>
<dbReference type="EC" id="2.7.8.7" evidence="8"/>
<dbReference type="NCBIfam" id="TIGR00556">
    <property type="entry name" value="pantethn_trn"/>
    <property type="match status" value="1"/>
</dbReference>
<evidence type="ECO:0000256" key="4">
    <source>
        <dbReference type="ARBA" id="ARBA00022832"/>
    </source>
</evidence>
<proteinExistence type="inferred from homology"/>